<reference evidence="1 2" key="1">
    <citation type="journal article" date="2012" name="BMC Genomics">
        <title>Comparative genomics of the white-rot fungi, Phanerochaete carnosa and P. chrysosporium, to elucidate the genetic basis of the distinct wood types they colonize.</title>
        <authorList>
            <person name="Suzuki H."/>
            <person name="MacDonald J."/>
            <person name="Syed K."/>
            <person name="Salamov A."/>
            <person name="Hori C."/>
            <person name="Aerts A."/>
            <person name="Henrissat B."/>
            <person name="Wiebenga A."/>
            <person name="vanKuyk P.A."/>
            <person name="Barry K."/>
            <person name="Lindquist E."/>
            <person name="LaButti K."/>
            <person name="Lapidus A."/>
            <person name="Lucas S."/>
            <person name="Coutinho P."/>
            <person name="Gong Y."/>
            <person name="Samejima M."/>
            <person name="Mahadevan R."/>
            <person name="Abou-Zaid M."/>
            <person name="de Vries R.P."/>
            <person name="Igarashi K."/>
            <person name="Yadav J.S."/>
            <person name="Grigoriev I.V."/>
            <person name="Master E.R."/>
        </authorList>
    </citation>
    <scope>NUCLEOTIDE SEQUENCE [LARGE SCALE GENOMIC DNA]</scope>
    <source>
        <strain evidence="1 2">HHB-10118-sp</strain>
    </source>
</reference>
<proteinExistence type="predicted"/>
<dbReference type="InParanoid" id="K5X475"/>
<dbReference type="GeneID" id="18912511"/>
<dbReference type="AlphaFoldDB" id="K5X475"/>
<sequence length="296" mass="33046">MDTMWNRLDPDIEPLLPLLPSYVLQCDQYDGLIITGAPREDEWECLCHHARHSILRKLCNIYPGPYPLPSLRELSCCDGPYLRDIWRKLMSPTPEDGYMINLAECNVTAFLDALLHCLSLKYLHLLPKGEPHHLEKLMVVRMQAPTNVSAQLIPKQVSPFLLGSYPLSTVNIASGLDDELREESYANAIELARARYINKVIEALAPITASNRSTCRYKIGTYAFVPSADLLAPLLRLQAITALDLDACPAALSFDVSERPNTRHLEPCDVTAPLTKAEDLLPFITACPILEIIGLS</sequence>
<organism evidence="1 2">
    <name type="scientific">Phanerochaete carnosa (strain HHB-10118-sp)</name>
    <name type="common">White-rot fungus</name>
    <name type="synonym">Peniophora carnosa</name>
    <dbReference type="NCBI Taxonomy" id="650164"/>
    <lineage>
        <taxon>Eukaryota</taxon>
        <taxon>Fungi</taxon>
        <taxon>Dikarya</taxon>
        <taxon>Basidiomycota</taxon>
        <taxon>Agaricomycotina</taxon>
        <taxon>Agaricomycetes</taxon>
        <taxon>Polyporales</taxon>
        <taxon>Phanerochaetaceae</taxon>
        <taxon>Phanerochaete</taxon>
    </lineage>
</organism>
<gene>
    <name evidence="1" type="ORF">PHACADRAFT_206523</name>
</gene>
<dbReference type="KEGG" id="pco:PHACADRAFT_206523"/>
<dbReference type="Proteomes" id="UP000008370">
    <property type="component" value="Unassembled WGS sequence"/>
</dbReference>
<evidence type="ECO:0000313" key="2">
    <source>
        <dbReference type="Proteomes" id="UP000008370"/>
    </source>
</evidence>
<dbReference type="EMBL" id="JH930470">
    <property type="protein sequence ID" value="EKM57637.1"/>
    <property type="molecule type" value="Genomic_DNA"/>
</dbReference>
<evidence type="ECO:0000313" key="1">
    <source>
        <dbReference type="EMBL" id="EKM57637.1"/>
    </source>
</evidence>
<dbReference type="HOGENOM" id="CLU_940429_0_0_1"/>
<keyword evidence="2" id="KW-1185">Reference proteome</keyword>
<accession>K5X475</accession>
<protein>
    <submittedName>
        <fullName evidence="1">Uncharacterized protein</fullName>
    </submittedName>
</protein>
<name>K5X475_PHACS</name>
<dbReference type="RefSeq" id="XP_007392984.1">
    <property type="nucleotide sequence ID" value="XM_007392922.1"/>
</dbReference>